<evidence type="ECO:0000313" key="2">
    <source>
        <dbReference type="EMBL" id="CAI8871126.1"/>
    </source>
</evidence>
<protein>
    <recommendedName>
        <fullName evidence="4">DUF4129 domain-containing protein</fullName>
    </recommendedName>
</protein>
<evidence type="ECO:0000256" key="1">
    <source>
        <dbReference type="SAM" id="Phobius"/>
    </source>
</evidence>
<feature type="transmembrane region" description="Helical" evidence="1">
    <location>
        <begin position="351"/>
        <end position="371"/>
    </location>
</feature>
<keyword evidence="1" id="KW-0472">Membrane</keyword>
<keyword evidence="1" id="KW-1133">Transmembrane helix</keyword>
<organism evidence="2 3">
    <name type="scientific">Methylocaldum szegediense</name>
    <dbReference type="NCBI Taxonomy" id="73780"/>
    <lineage>
        <taxon>Bacteria</taxon>
        <taxon>Pseudomonadati</taxon>
        <taxon>Pseudomonadota</taxon>
        <taxon>Gammaproteobacteria</taxon>
        <taxon>Methylococcales</taxon>
        <taxon>Methylococcaceae</taxon>
        <taxon>Methylocaldum</taxon>
    </lineage>
</organism>
<feature type="transmembrane region" description="Helical" evidence="1">
    <location>
        <begin position="149"/>
        <end position="172"/>
    </location>
</feature>
<keyword evidence="3" id="KW-1185">Reference proteome</keyword>
<evidence type="ECO:0008006" key="4">
    <source>
        <dbReference type="Google" id="ProtNLM"/>
    </source>
</evidence>
<feature type="transmembrane region" description="Helical" evidence="1">
    <location>
        <begin position="204"/>
        <end position="226"/>
    </location>
</feature>
<proteinExistence type="predicted"/>
<feature type="transmembrane region" description="Helical" evidence="1">
    <location>
        <begin position="262"/>
        <end position="279"/>
    </location>
</feature>
<evidence type="ECO:0000313" key="3">
    <source>
        <dbReference type="Proteomes" id="UP001162030"/>
    </source>
</evidence>
<gene>
    <name evidence="2" type="ORF">MSZNOR_2882</name>
</gene>
<reference evidence="2 3" key="1">
    <citation type="submission" date="2023-03" db="EMBL/GenBank/DDBJ databases">
        <authorList>
            <person name="Pearce D."/>
        </authorList>
    </citation>
    <scope>NUCLEOTIDE SEQUENCE [LARGE SCALE GENOMIC DNA]</scope>
    <source>
        <strain evidence="2">Msz</strain>
    </source>
</reference>
<sequence length="501" mass="57372">MQLERLQLDLRRRTPWEALDLGLVALRHWRGPVYRAWFATMVPFALIVFLLLYRWPAVAALVVWWFKPLFDRILLKVYAEASFDRPPNVREVWRALPGLVRSSGLLMGLTLGRFSLARSFYLPVVQLEGQRGRAAAARRRVLGGKTRGCAVWLTYVCAHFSAFLQFSLILLIELFRPREVSSAFEWLAFFRSDFETWRIVLTDLAYLVGESLVEPFYVAAGFTLYLNRRNELEGWDIELGFRRLTQRIQAQSDRTSEMPRKAAFLMVCFFFAGLLWLQAPREAIAEPQPASVGETGEAAQAIREILADPVFGRKIEEWGWRYRDTDSDSPSDDSINFEWLKTLAEWIAKGFRSFSFITFAVLLASLIVLLYRHRETWLTRNAAAREVPEILFGLDVRPDSLPLDLVAEAKRHLAAGERAAALSLLYRGALVALIHRAHVDFRPGDTEGNCLSRVRGRIDQAGERYFAELLQAWTLTAYAQAALPVEELADLCDRWPAHFAN</sequence>
<dbReference type="Proteomes" id="UP001162030">
    <property type="component" value="Chromosome"/>
</dbReference>
<keyword evidence="1" id="KW-0812">Transmembrane</keyword>
<feature type="transmembrane region" description="Helical" evidence="1">
    <location>
        <begin position="36"/>
        <end position="66"/>
    </location>
</feature>
<dbReference type="RefSeq" id="WP_026611291.1">
    <property type="nucleotide sequence ID" value="NZ_OX458333.1"/>
</dbReference>
<dbReference type="EMBL" id="OX458333">
    <property type="protein sequence ID" value="CAI8871126.1"/>
    <property type="molecule type" value="Genomic_DNA"/>
</dbReference>
<name>A0ABN8X4J8_9GAMM</name>
<accession>A0ABN8X4J8</accession>